<evidence type="ECO:0000313" key="2">
    <source>
        <dbReference type="Proteomes" id="UP000092884"/>
    </source>
</evidence>
<dbReference type="Proteomes" id="UP000092884">
    <property type="component" value="Chromosome"/>
</dbReference>
<dbReference type="EMBL" id="CP016503">
    <property type="protein sequence ID" value="ANV98326.1"/>
    <property type="molecule type" value="Genomic_DNA"/>
</dbReference>
<gene>
    <name evidence="1" type="ORF">BBW65_05715</name>
</gene>
<evidence type="ECO:0000313" key="1">
    <source>
        <dbReference type="EMBL" id="ANV98326.1"/>
    </source>
</evidence>
<accession>A0A1B1U6G0</accession>
<reference evidence="2" key="1">
    <citation type="submission" date="2016-07" db="EMBL/GenBank/DDBJ databases">
        <authorList>
            <person name="Florea S."/>
            <person name="Webb J.S."/>
            <person name="Jaromczyk J."/>
            <person name="Schardl C.L."/>
        </authorList>
    </citation>
    <scope>NUCLEOTIDE SEQUENCE [LARGE SCALE GENOMIC DNA]</scope>
    <source>
        <strain evidence="2">MIT 01-6242</strain>
    </source>
</reference>
<organism evidence="1 2">
    <name type="scientific">Helicobacter enhydrae</name>
    <dbReference type="NCBI Taxonomy" id="222136"/>
    <lineage>
        <taxon>Bacteria</taxon>
        <taxon>Pseudomonadati</taxon>
        <taxon>Campylobacterota</taxon>
        <taxon>Epsilonproteobacteria</taxon>
        <taxon>Campylobacterales</taxon>
        <taxon>Helicobacteraceae</taxon>
        <taxon>Helicobacter</taxon>
    </lineage>
</organism>
<keyword evidence="2" id="KW-1185">Reference proteome</keyword>
<dbReference type="RefSeq" id="WP_066340907.1">
    <property type="nucleotide sequence ID" value="NZ_CP016503.1"/>
</dbReference>
<dbReference type="AlphaFoldDB" id="A0A1B1U6G0"/>
<sequence>MNPQAKIEIVSNQDTPQSLGVHTDLSTTSLITSISQNQDLITALNGLTNLNSKEMLEVLQEVVQIASGKDGFNALLTLYNNEDISKGISRLMLMMLWGMERRIIGL</sequence>
<dbReference type="OrthoDB" id="5314259at2"/>
<proteinExistence type="predicted"/>
<dbReference type="STRING" id="222136.BBW65_05715"/>
<name>A0A1B1U6G0_9HELI</name>
<protein>
    <submittedName>
        <fullName evidence="1">Uncharacterized protein</fullName>
    </submittedName>
</protein>
<dbReference type="KEGG" id="het:BBW65_05715"/>